<dbReference type="Gene3D" id="2.70.50.70">
    <property type="match status" value="1"/>
</dbReference>
<dbReference type="Pfam" id="PF03443">
    <property type="entry name" value="AA9"/>
    <property type="match status" value="1"/>
</dbReference>
<keyword evidence="10" id="KW-1015">Disulfide bond</keyword>
<dbReference type="InterPro" id="IPR049892">
    <property type="entry name" value="AA9"/>
</dbReference>
<feature type="chain" id="PRO_5002181136" description="lytic cellulose monooxygenase (C4-dehydrogenating)" evidence="17">
    <location>
        <begin position="20"/>
        <end position="334"/>
    </location>
</feature>
<dbReference type="HOGENOM" id="CLU_031730_2_1_1"/>
<dbReference type="PANTHER" id="PTHR33353:SF10">
    <property type="entry name" value="ENDO-BETA-1,4-GLUCANASE D"/>
    <property type="match status" value="1"/>
</dbReference>
<dbReference type="CDD" id="cd21175">
    <property type="entry name" value="LPMO_AA9"/>
    <property type="match status" value="1"/>
</dbReference>
<keyword evidence="7" id="KW-0560">Oxidoreductase</keyword>
<evidence type="ECO:0000259" key="18">
    <source>
        <dbReference type="Pfam" id="PF03443"/>
    </source>
</evidence>
<evidence type="ECO:0000256" key="4">
    <source>
        <dbReference type="ARBA" id="ARBA00022723"/>
    </source>
</evidence>
<evidence type="ECO:0000256" key="15">
    <source>
        <dbReference type="ARBA" id="ARBA00047174"/>
    </source>
</evidence>
<evidence type="ECO:0000256" key="1">
    <source>
        <dbReference type="ARBA" id="ARBA00001973"/>
    </source>
</evidence>
<evidence type="ECO:0000313" key="19">
    <source>
        <dbReference type="EMBL" id="KIP01552.1"/>
    </source>
</evidence>
<evidence type="ECO:0000256" key="6">
    <source>
        <dbReference type="ARBA" id="ARBA00023001"/>
    </source>
</evidence>
<evidence type="ECO:0000256" key="11">
    <source>
        <dbReference type="ARBA" id="ARBA00023277"/>
    </source>
</evidence>
<evidence type="ECO:0000256" key="10">
    <source>
        <dbReference type="ARBA" id="ARBA00023157"/>
    </source>
</evidence>
<dbReference type="GO" id="GO:0046872">
    <property type="term" value="F:metal ion binding"/>
    <property type="evidence" value="ECO:0007669"/>
    <property type="project" value="UniProtKB-KW"/>
</dbReference>
<evidence type="ECO:0000256" key="8">
    <source>
        <dbReference type="ARBA" id="ARBA00023008"/>
    </source>
</evidence>
<evidence type="ECO:0000256" key="13">
    <source>
        <dbReference type="ARBA" id="ARBA00044502"/>
    </source>
</evidence>
<evidence type="ECO:0000256" key="16">
    <source>
        <dbReference type="SAM" id="MobiDB-lite"/>
    </source>
</evidence>
<proteinExistence type="inferred from homology"/>
<keyword evidence="5 17" id="KW-0732">Signal</keyword>
<dbReference type="GO" id="GO:0004497">
    <property type="term" value="F:monooxygenase activity"/>
    <property type="evidence" value="ECO:0007669"/>
    <property type="project" value="UniProtKB-KW"/>
</dbReference>
<dbReference type="EC" id="1.14.99.56" evidence="15"/>
<protein>
    <recommendedName>
        <fullName evidence="15">lytic cellulose monooxygenase (C4-dehydrogenating)</fullName>
        <ecNumber evidence="15">1.14.99.56</ecNumber>
    </recommendedName>
</protein>
<feature type="compositionally biased region" description="Gly residues" evidence="16">
    <location>
        <begin position="295"/>
        <end position="304"/>
    </location>
</feature>
<evidence type="ECO:0000256" key="3">
    <source>
        <dbReference type="ARBA" id="ARBA00022525"/>
    </source>
</evidence>
<dbReference type="InterPro" id="IPR005103">
    <property type="entry name" value="AA9_LPMO"/>
</dbReference>
<feature type="signal peptide" evidence="17">
    <location>
        <begin position="1"/>
        <end position="19"/>
    </location>
</feature>
<organism evidence="19 20">
    <name type="scientific">Phlebiopsis gigantea (strain 11061_1 CR5-6)</name>
    <name type="common">White-rot fungus</name>
    <name type="synonym">Peniophora gigantea</name>
    <dbReference type="NCBI Taxonomy" id="745531"/>
    <lineage>
        <taxon>Eukaryota</taxon>
        <taxon>Fungi</taxon>
        <taxon>Dikarya</taxon>
        <taxon>Basidiomycota</taxon>
        <taxon>Agaricomycotina</taxon>
        <taxon>Agaricomycetes</taxon>
        <taxon>Polyporales</taxon>
        <taxon>Phanerochaetaceae</taxon>
        <taxon>Phlebiopsis</taxon>
    </lineage>
</organism>
<dbReference type="GO" id="GO:0016787">
    <property type="term" value="F:hydrolase activity"/>
    <property type="evidence" value="ECO:0007669"/>
    <property type="project" value="UniProtKB-KW"/>
</dbReference>
<comment type="cofactor">
    <cofactor evidence="1">
        <name>Cu(2+)</name>
        <dbReference type="ChEBI" id="CHEBI:29036"/>
    </cofactor>
</comment>
<keyword evidence="4" id="KW-0479">Metal-binding</keyword>
<dbReference type="STRING" id="745531.A0A0C3RYZ8"/>
<keyword evidence="3" id="KW-0964">Secreted</keyword>
<evidence type="ECO:0000256" key="17">
    <source>
        <dbReference type="SAM" id="SignalP"/>
    </source>
</evidence>
<dbReference type="EMBL" id="KN840769">
    <property type="protein sequence ID" value="KIP01552.1"/>
    <property type="molecule type" value="Genomic_DNA"/>
</dbReference>
<keyword evidence="20" id="KW-1185">Reference proteome</keyword>
<evidence type="ECO:0000256" key="14">
    <source>
        <dbReference type="ARBA" id="ARBA00045077"/>
    </source>
</evidence>
<keyword evidence="11" id="KW-0119">Carbohydrate metabolism</keyword>
<dbReference type="GO" id="GO:0030245">
    <property type="term" value="P:cellulose catabolic process"/>
    <property type="evidence" value="ECO:0007669"/>
    <property type="project" value="UniProtKB-KW"/>
</dbReference>
<name>A0A0C3RYZ8_PHLG1</name>
<feature type="compositionally biased region" description="Low complexity" evidence="16">
    <location>
        <begin position="264"/>
        <end position="294"/>
    </location>
</feature>
<comment type="similarity">
    <text evidence="13">Belongs to the polysaccharide monooxygenase AA9 family.</text>
</comment>
<keyword evidence="12" id="KW-0624">Polysaccharide degradation</keyword>
<evidence type="ECO:0000256" key="12">
    <source>
        <dbReference type="ARBA" id="ARBA00023326"/>
    </source>
</evidence>
<keyword evidence="9" id="KW-0503">Monooxygenase</keyword>
<keyword evidence="19" id="KW-0378">Hydrolase</keyword>
<comment type="subcellular location">
    <subcellularLocation>
        <location evidence="2">Secreted</location>
    </subcellularLocation>
</comment>
<feature type="domain" description="Auxiliary Activity family 9 catalytic" evidence="18">
    <location>
        <begin position="20"/>
        <end position="224"/>
    </location>
</feature>
<sequence length="334" mass="34042">MQSYLALAVLFAFLPFVAAHGYVSAIAIDGQWYAGNQPNNYKGPSPIRLVSDIGPVKGATNPDIICGLSAQNAEMVVNANPGSVFSIQWSGGDGVSKWPHNTGPLMTYMASCGSTPCNEFNATGAKWFKIDQLGLSDPSVPTWYQADISSNGDSFDVTLPQNLAPGGYLVRHEIIALHLADTLGGAEFYPMCTQVMVGGSGNGSPSPTVSFPGAYADDDAGIFDPDVFNPGTDYVFPGGAVANLAGTDASMAAPWAGPTVFPSGTSAPAAASPTASRAGSTGTASTPSASAATGTGAGTGGGGAQCALKAQSAGAAQKRHFKRFARRVMSYASH</sequence>
<gene>
    <name evidence="19" type="primary">PHLGI112944</name>
    <name evidence="19" type="ORF">PHLGIDRAFT_112944</name>
</gene>
<dbReference type="Proteomes" id="UP000053257">
    <property type="component" value="Unassembled WGS sequence"/>
</dbReference>
<evidence type="ECO:0000313" key="20">
    <source>
        <dbReference type="Proteomes" id="UP000053257"/>
    </source>
</evidence>
<keyword evidence="8" id="KW-0186">Copper</keyword>
<dbReference type="GO" id="GO:0005576">
    <property type="term" value="C:extracellular region"/>
    <property type="evidence" value="ECO:0007669"/>
    <property type="project" value="UniProtKB-SubCell"/>
</dbReference>
<dbReference type="PANTHER" id="PTHR33353">
    <property type="entry name" value="PUTATIVE (AFU_ORTHOLOGUE AFUA_1G12560)-RELATED"/>
    <property type="match status" value="1"/>
</dbReference>
<evidence type="ECO:0000256" key="5">
    <source>
        <dbReference type="ARBA" id="ARBA00022729"/>
    </source>
</evidence>
<feature type="region of interest" description="Disordered" evidence="16">
    <location>
        <begin position="264"/>
        <end position="305"/>
    </location>
</feature>
<accession>A0A0C3RYZ8</accession>
<keyword evidence="6" id="KW-0136">Cellulose degradation</keyword>
<dbReference type="AlphaFoldDB" id="A0A0C3RYZ8"/>
<evidence type="ECO:0000256" key="9">
    <source>
        <dbReference type="ARBA" id="ARBA00023033"/>
    </source>
</evidence>
<comment type="catalytic activity">
    <reaction evidence="14">
        <text>[(1-&gt;4)-beta-D-glucosyl]n+m + reduced acceptor + O2 = 4-dehydro-beta-D-glucosyl-[(1-&gt;4)-beta-D-glucosyl]n-1 + [(1-&gt;4)-beta-D-glucosyl]m + acceptor + H2O.</text>
        <dbReference type="EC" id="1.14.99.56"/>
    </reaction>
</comment>
<evidence type="ECO:0000256" key="7">
    <source>
        <dbReference type="ARBA" id="ARBA00023002"/>
    </source>
</evidence>
<dbReference type="OrthoDB" id="4849160at2759"/>
<evidence type="ECO:0000256" key="2">
    <source>
        <dbReference type="ARBA" id="ARBA00004613"/>
    </source>
</evidence>
<reference evidence="19 20" key="1">
    <citation type="journal article" date="2014" name="PLoS Genet.">
        <title>Analysis of the Phlebiopsis gigantea genome, transcriptome and secretome provides insight into its pioneer colonization strategies of wood.</title>
        <authorList>
            <person name="Hori C."/>
            <person name="Ishida T."/>
            <person name="Igarashi K."/>
            <person name="Samejima M."/>
            <person name="Suzuki H."/>
            <person name="Master E."/>
            <person name="Ferreira P."/>
            <person name="Ruiz-Duenas F.J."/>
            <person name="Held B."/>
            <person name="Canessa P."/>
            <person name="Larrondo L.F."/>
            <person name="Schmoll M."/>
            <person name="Druzhinina I.S."/>
            <person name="Kubicek C.P."/>
            <person name="Gaskell J.A."/>
            <person name="Kersten P."/>
            <person name="St John F."/>
            <person name="Glasner J."/>
            <person name="Sabat G."/>
            <person name="Splinter BonDurant S."/>
            <person name="Syed K."/>
            <person name="Yadav J."/>
            <person name="Mgbeahuruike A.C."/>
            <person name="Kovalchuk A."/>
            <person name="Asiegbu F.O."/>
            <person name="Lackner G."/>
            <person name="Hoffmeister D."/>
            <person name="Rencoret J."/>
            <person name="Gutierrez A."/>
            <person name="Sun H."/>
            <person name="Lindquist E."/>
            <person name="Barry K."/>
            <person name="Riley R."/>
            <person name="Grigoriev I.V."/>
            <person name="Henrissat B."/>
            <person name="Kues U."/>
            <person name="Berka R.M."/>
            <person name="Martinez A.T."/>
            <person name="Covert S.F."/>
            <person name="Blanchette R.A."/>
            <person name="Cullen D."/>
        </authorList>
    </citation>
    <scope>NUCLEOTIDE SEQUENCE [LARGE SCALE GENOMIC DNA]</scope>
    <source>
        <strain evidence="19 20">11061_1 CR5-6</strain>
    </source>
</reference>